<dbReference type="InterPro" id="IPR015797">
    <property type="entry name" value="NUDIX_hydrolase-like_dom_sf"/>
</dbReference>
<dbReference type="InterPro" id="IPR036388">
    <property type="entry name" value="WH-like_DNA-bd_sf"/>
</dbReference>
<dbReference type="Gene3D" id="3.90.79.10">
    <property type="entry name" value="Nucleoside Triphosphate Pyrophosphohydrolase"/>
    <property type="match status" value="1"/>
</dbReference>
<evidence type="ECO:0000313" key="2">
    <source>
        <dbReference type="EMBL" id="GEL23882.1"/>
    </source>
</evidence>
<dbReference type="Proteomes" id="UP000321685">
    <property type="component" value="Unassembled WGS sequence"/>
</dbReference>
<reference evidence="2 3" key="1">
    <citation type="submission" date="2019-07" db="EMBL/GenBank/DDBJ databases">
        <title>Whole genome shotgun sequence of Pseudonocardia sulfidoxydans NBRC 16205.</title>
        <authorList>
            <person name="Hosoyama A."/>
            <person name="Uohara A."/>
            <person name="Ohji S."/>
            <person name="Ichikawa N."/>
        </authorList>
    </citation>
    <scope>NUCLEOTIDE SEQUENCE [LARGE SCALE GENOMIC DNA]</scope>
    <source>
        <strain evidence="2 3">NBRC 16205</strain>
    </source>
</reference>
<dbReference type="SUPFAM" id="SSF55811">
    <property type="entry name" value="Nudix"/>
    <property type="match status" value="1"/>
</dbReference>
<proteinExistence type="predicted"/>
<keyword evidence="3" id="KW-1185">Reference proteome</keyword>
<dbReference type="PROSITE" id="PS51462">
    <property type="entry name" value="NUDIX"/>
    <property type="match status" value="1"/>
</dbReference>
<dbReference type="PANTHER" id="PTHR43736">
    <property type="entry name" value="ADP-RIBOSE PYROPHOSPHATASE"/>
    <property type="match status" value="1"/>
</dbReference>
<dbReference type="Gene3D" id="1.10.10.10">
    <property type="entry name" value="Winged helix-like DNA-binding domain superfamily/Winged helix DNA-binding domain"/>
    <property type="match status" value="1"/>
</dbReference>
<dbReference type="Pfam" id="PF00293">
    <property type="entry name" value="NUDIX"/>
    <property type="match status" value="1"/>
</dbReference>
<dbReference type="EMBL" id="BJVJ01000025">
    <property type="protein sequence ID" value="GEL23882.1"/>
    <property type="molecule type" value="Genomic_DNA"/>
</dbReference>
<dbReference type="PANTHER" id="PTHR43736:SF4">
    <property type="entry name" value="SLR1690 PROTEIN"/>
    <property type="match status" value="1"/>
</dbReference>
<evidence type="ECO:0000313" key="3">
    <source>
        <dbReference type="Proteomes" id="UP000321685"/>
    </source>
</evidence>
<dbReference type="GO" id="GO:0016787">
    <property type="term" value="F:hydrolase activity"/>
    <property type="evidence" value="ECO:0007669"/>
    <property type="project" value="UniProtKB-KW"/>
</dbReference>
<gene>
    <name evidence="2" type="ORF">PSU4_28360</name>
</gene>
<dbReference type="InterPro" id="IPR054105">
    <property type="entry name" value="WHD_NrtR"/>
</dbReference>
<dbReference type="InterPro" id="IPR036390">
    <property type="entry name" value="WH_DNA-bd_sf"/>
</dbReference>
<dbReference type="RefSeq" id="WP_222596258.1">
    <property type="nucleotide sequence ID" value="NZ_BJVJ01000025.1"/>
</dbReference>
<accession>A0A511DGH9</accession>
<keyword evidence="2" id="KW-0378">Hydrolase</keyword>
<dbReference type="InterPro" id="IPR000086">
    <property type="entry name" value="NUDIX_hydrolase_dom"/>
</dbReference>
<sequence>MMWRDHSGRTLADYDRPSVAVDVALLTVVDDGLAVLLHERTGEHETGRWALPGTFLHVDETLAEAALRALRDKAGVTGHRPDQLGVLDRVDRDSRGRVLSVAHVDLVPAETLLTGGDGLRLAPVTELADASLPFDHDEIVARAVRWARDLHRLDPDPRGLLGAEFTLLELQRLHEAVAGTEFQKDTFRRIMIGGLDETGALSRGGVGKPARLFRRA</sequence>
<dbReference type="SUPFAM" id="SSF46785">
    <property type="entry name" value="Winged helix' DNA-binding domain"/>
    <property type="match status" value="1"/>
</dbReference>
<evidence type="ECO:0000259" key="1">
    <source>
        <dbReference type="PROSITE" id="PS51462"/>
    </source>
</evidence>
<feature type="domain" description="Nudix hydrolase" evidence="1">
    <location>
        <begin position="16"/>
        <end position="148"/>
    </location>
</feature>
<dbReference type="AlphaFoldDB" id="A0A511DGH9"/>
<comment type="caution">
    <text evidence="2">The sequence shown here is derived from an EMBL/GenBank/DDBJ whole genome shotgun (WGS) entry which is preliminary data.</text>
</comment>
<name>A0A511DGH9_9PSEU</name>
<dbReference type="Pfam" id="PF21906">
    <property type="entry name" value="WHD_NrtR"/>
    <property type="match status" value="1"/>
</dbReference>
<organism evidence="2 3">
    <name type="scientific">Pseudonocardia sulfidoxydans NBRC 16205</name>
    <dbReference type="NCBI Taxonomy" id="1223511"/>
    <lineage>
        <taxon>Bacteria</taxon>
        <taxon>Bacillati</taxon>
        <taxon>Actinomycetota</taxon>
        <taxon>Actinomycetes</taxon>
        <taxon>Pseudonocardiales</taxon>
        <taxon>Pseudonocardiaceae</taxon>
        <taxon>Pseudonocardia</taxon>
    </lineage>
</organism>
<dbReference type="CDD" id="cd18873">
    <property type="entry name" value="NUDIX_NadM_like"/>
    <property type="match status" value="1"/>
</dbReference>
<protein>
    <submittedName>
        <fullName evidence="2">NUDIX hydrolase</fullName>
    </submittedName>
</protein>